<evidence type="ECO:0000313" key="2">
    <source>
        <dbReference type="EMBL" id="KAB8301635.1"/>
    </source>
</evidence>
<feature type="transmembrane region" description="Helical" evidence="1">
    <location>
        <begin position="74"/>
        <end position="97"/>
    </location>
</feature>
<comment type="caution">
    <text evidence="2">The sequence shown here is derived from an EMBL/GenBank/DDBJ whole genome shotgun (WGS) entry which is preliminary data.</text>
</comment>
<evidence type="ECO:0008006" key="4">
    <source>
        <dbReference type="Google" id="ProtNLM"/>
    </source>
</evidence>
<keyword evidence="1" id="KW-1133">Transmembrane helix</keyword>
<feature type="transmembrane region" description="Helical" evidence="1">
    <location>
        <begin position="47"/>
        <end position="68"/>
    </location>
</feature>
<reference evidence="2 3" key="1">
    <citation type="submission" date="2019-06" db="EMBL/GenBank/DDBJ databases">
        <title>Genome Sequence of the Brown Rot Fungal Pathogen Monilinia laxa.</title>
        <authorList>
            <person name="De Miccolis Angelini R.M."/>
            <person name="Landi L."/>
            <person name="Abate D."/>
            <person name="Pollastro S."/>
            <person name="Romanazzi G."/>
            <person name="Faretra F."/>
        </authorList>
    </citation>
    <scope>NUCLEOTIDE SEQUENCE [LARGE SCALE GENOMIC DNA]</scope>
    <source>
        <strain evidence="2 3">Mlax316</strain>
    </source>
</reference>
<dbReference type="AlphaFoldDB" id="A0A5N6KE28"/>
<evidence type="ECO:0000256" key="1">
    <source>
        <dbReference type="SAM" id="Phobius"/>
    </source>
</evidence>
<keyword evidence="3" id="KW-1185">Reference proteome</keyword>
<proteinExistence type="predicted"/>
<organism evidence="2 3">
    <name type="scientific">Monilinia laxa</name>
    <name type="common">Brown rot fungus</name>
    <name type="synonym">Sclerotinia laxa</name>
    <dbReference type="NCBI Taxonomy" id="61186"/>
    <lineage>
        <taxon>Eukaryota</taxon>
        <taxon>Fungi</taxon>
        <taxon>Dikarya</taxon>
        <taxon>Ascomycota</taxon>
        <taxon>Pezizomycotina</taxon>
        <taxon>Leotiomycetes</taxon>
        <taxon>Helotiales</taxon>
        <taxon>Sclerotiniaceae</taxon>
        <taxon>Monilinia</taxon>
    </lineage>
</organism>
<name>A0A5N6KE28_MONLA</name>
<keyword evidence="1" id="KW-0812">Transmembrane</keyword>
<sequence>MKKNKCLYDDDHEYSNHETKIHFSRETLHHFCKGRYLGSIRMKGKRIILMILLLLHFALVLFSVSLFFPLWVVIFFFSCMSFFIFSHCTCWFNWFVLISNGPGYLRLWSLFAFGDWEIDHLVNVSHRTDGMDAEMNQENQKVYLSLDGWGTLAYTEGSVGEFGDGG</sequence>
<evidence type="ECO:0000313" key="3">
    <source>
        <dbReference type="Proteomes" id="UP000326757"/>
    </source>
</evidence>
<accession>A0A5N6KE28</accession>
<keyword evidence="1" id="KW-0472">Membrane</keyword>
<protein>
    <recommendedName>
        <fullName evidence="4">Transmembrane protein</fullName>
    </recommendedName>
</protein>
<dbReference type="Proteomes" id="UP000326757">
    <property type="component" value="Unassembled WGS sequence"/>
</dbReference>
<gene>
    <name evidence="2" type="ORF">EYC80_003473</name>
</gene>
<dbReference type="EMBL" id="VIGI01000004">
    <property type="protein sequence ID" value="KAB8301635.1"/>
    <property type="molecule type" value="Genomic_DNA"/>
</dbReference>